<name>A0A934KK32_9BACT</name>
<dbReference type="EMBL" id="JAEKNQ010000054">
    <property type="protein sequence ID" value="MBJ7604238.1"/>
    <property type="molecule type" value="Genomic_DNA"/>
</dbReference>
<proteinExistence type="predicted"/>
<dbReference type="Proteomes" id="UP000620075">
    <property type="component" value="Unassembled WGS sequence"/>
</dbReference>
<dbReference type="Gene3D" id="3.60.21.10">
    <property type="match status" value="1"/>
</dbReference>
<sequence>MTELTDTNHSELDRRGFLKCMAWAGTAVTWTVSGGVLSACEIGANPAQAPKPRSKDLYFVQISDSHIGFKGTANADVTATFGQAISQVNALAQRPAFVMNTGDLTHTSTAAQFDTVKQLAGTLKTAHVFQVPGEHDVIGGAQAYLDRYGKSTVGTGYYSFDMNGVHFLALVNVNQTEQMGHLGQEQLDWIKKDLSGLASDTPIVVFAHVPLFAMYPQWGWSTDDAVQALGFMKRFGSVSCLNGHVHQVMTKVEGNVTFHTARGTAFPLPAPGTAPAPTPVTVPAGQLHQALGVSEVRWTARYSRLAIVDDTLPT</sequence>
<dbReference type="PROSITE" id="PS51318">
    <property type="entry name" value="TAT"/>
    <property type="match status" value="1"/>
</dbReference>
<evidence type="ECO:0000259" key="1">
    <source>
        <dbReference type="Pfam" id="PF00149"/>
    </source>
</evidence>
<dbReference type="RefSeq" id="WP_338181538.1">
    <property type="nucleotide sequence ID" value="NZ_JAEKNQ010000054.1"/>
</dbReference>
<reference evidence="2 3" key="1">
    <citation type="submission" date="2020-10" db="EMBL/GenBank/DDBJ databases">
        <title>Ca. Dormibacterota MAGs.</title>
        <authorList>
            <person name="Montgomery K."/>
        </authorList>
    </citation>
    <scope>NUCLEOTIDE SEQUENCE [LARGE SCALE GENOMIC DNA]</scope>
    <source>
        <strain evidence="2">SC8811_S16_3</strain>
    </source>
</reference>
<dbReference type="InterPro" id="IPR029052">
    <property type="entry name" value="Metallo-depent_PP-like"/>
</dbReference>
<dbReference type="InterPro" id="IPR004843">
    <property type="entry name" value="Calcineurin-like_PHP"/>
</dbReference>
<dbReference type="PANTHER" id="PTHR43143">
    <property type="entry name" value="METALLOPHOSPHOESTERASE, CALCINEURIN SUPERFAMILY"/>
    <property type="match status" value="1"/>
</dbReference>
<gene>
    <name evidence="2" type="ORF">JF888_13775</name>
</gene>
<accession>A0A934KK32</accession>
<dbReference type="AlphaFoldDB" id="A0A934KK32"/>
<feature type="domain" description="Calcineurin-like phosphoesterase" evidence="1">
    <location>
        <begin position="59"/>
        <end position="247"/>
    </location>
</feature>
<dbReference type="Pfam" id="PF00149">
    <property type="entry name" value="Metallophos"/>
    <property type="match status" value="1"/>
</dbReference>
<dbReference type="InterPro" id="IPR051918">
    <property type="entry name" value="STPP_CPPED1"/>
</dbReference>
<dbReference type="InterPro" id="IPR006311">
    <property type="entry name" value="TAT_signal"/>
</dbReference>
<evidence type="ECO:0000313" key="3">
    <source>
        <dbReference type="Proteomes" id="UP000620075"/>
    </source>
</evidence>
<comment type="caution">
    <text evidence="2">The sequence shown here is derived from an EMBL/GenBank/DDBJ whole genome shotgun (WGS) entry which is preliminary data.</text>
</comment>
<dbReference type="GO" id="GO:0016787">
    <property type="term" value="F:hydrolase activity"/>
    <property type="evidence" value="ECO:0007669"/>
    <property type="project" value="InterPro"/>
</dbReference>
<organism evidence="2 3">
    <name type="scientific">Candidatus Dormiibacter inghamiae</name>
    <dbReference type="NCBI Taxonomy" id="3127013"/>
    <lineage>
        <taxon>Bacteria</taxon>
        <taxon>Bacillati</taxon>
        <taxon>Candidatus Dormiibacterota</taxon>
        <taxon>Candidatus Dormibacteria</taxon>
        <taxon>Candidatus Dormibacterales</taxon>
        <taxon>Candidatus Dormibacteraceae</taxon>
        <taxon>Candidatus Dormiibacter</taxon>
    </lineage>
</organism>
<evidence type="ECO:0000313" key="2">
    <source>
        <dbReference type="EMBL" id="MBJ7604238.1"/>
    </source>
</evidence>
<dbReference type="SUPFAM" id="SSF56300">
    <property type="entry name" value="Metallo-dependent phosphatases"/>
    <property type="match status" value="1"/>
</dbReference>
<dbReference type="PANTHER" id="PTHR43143:SF6">
    <property type="entry name" value="BLL3016 PROTEIN"/>
    <property type="match status" value="1"/>
</dbReference>
<protein>
    <submittedName>
        <fullName evidence="2">Metallophosphoesterase</fullName>
    </submittedName>
</protein>